<name>A0A8H5BLG2_9AGAR</name>
<proteinExistence type="predicted"/>
<accession>A0A8H5BLG2</accession>
<dbReference type="EMBL" id="JAACJJ010000015">
    <property type="protein sequence ID" value="KAF5325502.1"/>
    <property type="molecule type" value="Genomic_DNA"/>
</dbReference>
<organism evidence="1 2">
    <name type="scientific">Psilocybe cf. subviscida</name>
    <dbReference type="NCBI Taxonomy" id="2480587"/>
    <lineage>
        <taxon>Eukaryota</taxon>
        <taxon>Fungi</taxon>
        <taxon>Dikarya</taxon>
        <taxon>Basidiomycota</taxon>
        <taxon>Agaricomycotina</taxon>
        <taxon>Agaricomycetes</taxon>
        <taxon>Agaricomycetidae</taxon>
        <taxon>Agaricales</taxon>
        <taxon>Agaricineae</taxon>
        <taxon>Strophariaceae</taxon>
        <taxon>Psilocybe</taxon>
    </lineage>
</organism>
<dbReference type="Proteomes" id="UP000567179">
    <property type="component" value="Unassembled WGS sequence"/>
</dbReference>
<comment type="caution">
    <text evidence="1">The sequence shown here is derived from an EMBL/GenBank/DDBJ whole genome shotgun (WGS) entry which is preliminary data.</text>
</comment>
<protein>
    <submittedName>
        <fullName evidence="1">Uncharacterized protein</fullName>
    </submittedName>
</protein>
<evidence type="ECO:0000313" key="1">
    <source>
        <dbReference type="EMBL" id="KAF5325502.1"/>
    </source>
</evidence>
<dbReference type="AlphaFoldDB" id="A0A8H5BLG2"/>
<evidence type="ECO:0000313" key="2">
    <source>
        <dbReference type="Proteomes" id="UP000567179"/>
    </source>
</evidence>
<reference evidence="1 2" key="1">
    <citation type="journal article" date="2020" name="ISME J.">
        <title>Uncovering the hidden diversity of litter-decomposition mechanisms in mushroom-forming fungi.</title>
        <authorList>
            <person name="Floudas D."/>
            <person name="Bentzer J."/>
            <person name="Ahren D."/>
            <person name="Johansson T."/>
            <person name="Persson P."/>
            <person name="Tunlid A."/>
        </authorList>
    </citation>
    <scope>NUCLEOTIDE SEQUENCE [LARGE SCALE GENOMIC DNA]</scope>
    <source>
        <strain evidence="1 2">CBS 101986</strain>
    </source>
</reference>
<sequence>MREQPLDEGINGSTDSNAINYCESIDKHILHEPIIVVVVPQFVHVYADALSIFNTYSTDLQHQQHGVLKHL</sequence>
<gene>
    <name evidence="1" type="ORF">D9619_009635</name>
</gene>
<keyword evidence="2" id="KW-1185">Reference proteome</keyword>